<feature type="region of interest" description="Disordered" evidence="3">
    <location>
        <begin position="146"/>
        <end position="202"/>
    </location>
</feature>
<dbReference type="GeneID" id="94827551"/>
<feature type="coiled-coil region" evidence="2">
    <location>
        <begin position="476"/>
        <end position="506"/>
    </location>
</feature>
<sequence length="555" mass="64523">MNDEESIARLMDLAGDGQIITDDTTSNPFQIKEKELPLKERIDLNAQMMIEIEKSRRMSLMQRTENMKPHLPPCLTRATRVLPLSMTNRAQARSFSSTAPLPPSPNTKLQHKDTKQSLDEQSVSSNLDNDDLIESSANFLINPKQSKSTVSTLEGESSISISPRSNSPSNDRPNINMAQTHQTRSRSTNSNASSYSQPRQRPRHQIMSEFIQQKREVFLFQLFINRKKSEISRFAREETTQEKKLKEEEIKISEEIEMYKRSTVQLEAALARSRHQAEIAAQMHSTLIKNLHHSETNISLIKSDISKNEDLLETYRPYLNFLLKFIPDDMTVFQFFKDPSTLIEELHRIENENLLLIKYCQHFEQVFSNGVANIDQKLIEALKEEEKVIKNIQSIETVDDYSGELSKRQKETQEEKEDQLKHLSGLIRKTYIKCFGVDADIGPLPMLEKIENQFENMFAKIKMVDPEFLAMKKAIKDAQRREKQRKERNEKREMEQQRKIENAIERAKRPIPRKTGRPMNSRLLPITIIKPDDEAIKMKKYAEMKELELLFGEEL</sequence>
<comment type="caution">
    <text evidence="5">The sequence shown here is derived from an EMBL/GenBank/DDBJ whole genome shotgun (WGS) entry which is preliminary data.</text>
</comment>
<dbReference type="GO" id="GO:0005856">
    <property type="term" value="C:cytoskeleton"/>
    <property type="evidence" value="ECO:0007669"/>
    <property type="project" value="UniProtKB-ARBA"/>
</dbReference>
<dbReference type="VEuPathDB" id="TrichDB:TRFO_06029"/>
<dbReference type="RefSeq" id="XP_068358182.1">
    <property type="nucleotide sequence ID" value="XM_068492847.1"/>
</dbReference>
<feature type="compositionally biased region" description="Low complexity" evidence="3">
    <location>
        <begin position="185"/>
        <end position="196"/>
    </location>
</feature>
<dbReference type="AlphaFoldDB" id="A0A1J4K5T9"/>
<organism evidence="5 6">
    <name type="scientific">Tritrichomonas foetus</name>
    <dbReference type="NCBI Taxonomy" id="1144522"/>
    <lineage>
        <taxon>Eukaryota</taxon>
        <taxon>Metamonada</taxon>
        <taxon>Parabasalia</taxon>
        <taxon>Tritrichomonadida</taxon>
        <taxon>Tritrichomonadidae</taxon>
        <taxon>Tritrichomonas</taxon>
    </lineage>
</organism>
<evidence type="ECO:0000256" key="3">
    <source>
        <dbReference type="SAM" id="MobiDB-lite"/>
    </source>
</evidence>
<feature type="compositionally biased region" description="Low complexity" evidence="3">
    <location>
        <begin position="157"/>
        <end position="176"/>
    </location>
</feature>
<evidence type="ECO:0000256" key="2">
    <source>
        <dbReference type="SAM" id="Coils"/>
    </source>
</evidence>
<dbReference type="OrthoDB" id="10264063at2759"/>
<protein>
    <recommendedName>
        <fullName evidence="4">DUF4200 domain-containing protein</fullName>
    </recommendedName>
</protein>
<proteinExistence type="predicted"/>
<dbReference type="InterPro" id="IPR025252">
    <property type="entry name" value="DUF4200"/>
</dbReference>
<gene>
    <name evidence="5" type="ORF">TRFO_06029</name>
</gene>
<dbReference type="EMBL" id="MLAK01000771">
    <property type="protein sequence ID" value="OHT05046.1"/>
    <property type="molecule type" value="Genomic_DNA"/>
</dbReference>
<dbReference type="Proteomes" id="UP000179807">
    <property type="component" value="Unassembled WGS sequence"/>
</dbReference>
<feature type="compositionally biased region" description="Polar residues" evidence="3">
    <location>
        <begin position="146"/>
        <end position="155"/>
    </location>
</feature>
<evidence type="ECO:0000256" key="1">
    <source>
        <dbReference type="ARBA" id="ARBA00023054"/>
    </source>
</evidence>
<dbReference type="PANTHER" id="PTHR21683:SF3">
    <property type="entry name" value="CILIA AND FLAGELLA ASSOCIATED PROTEIN 100"/>
    <property type="match status" value="1"/>
</dbReference>
<evidence type="ECO:0000259" key="4">
    <source>
        <dbReference type="Pfam" id="PF13863"/>
    </source>
</evidence>
<accession>A0A1J4K5T9</accession>
<keyword evidence="6" id="KW-1185">Reference proteome</keyword>
<evidence type="ECO:0000313" key="6">
    <source>
        <dbReference type="Proteomes" id="UP000179807"/>
    </source>
</evidence>
<dbReference type="Pfam" id="PF13863">
    <property type="entry name" value="DUF4200"/>
    <property type="match status" value="1"/>
</dbReference>
<feature type="region of interest" description="Disordered" evidence="3">
    <location>
        <begin position="90"/>
        <end position="125"/>
    </location>
</feature>
<feature type="domain" description="DUF4200" evidence="4">
    <location>
        <begin position="210"/>
        <end position="327"/>
    </location>
</feature>
<feature type="compositionally biased region" description="Polar residues" evidence="3">
    <location>
        <begin position="90"/>
        <end position="99"/>
    </location>
</feature>
<keyword evidence="1 2" id="KW-0175">Coiled coil</keyword>
<dbReference type="PANTHER" id="PTHR21683">
    <property type="entry name" value="COILED-COIL DOMAIN-CONTAINING PROTEIN 42 LIKE-2-LIKE-RELATED"/>
    <property type="match status" value="1"/>
</dbReference>
<reference evidence="5" key="1">
    <citation type="submission" date="2016-10" db="EMBL/GenBank/DDBJ databases">
        <authorList>
            <person name="Benchimol M."/>
            <person name="Almeida L.G."/>
            <person name="Vasconcelos A.T."/>
            <person name="Perreira-Neves A."/>
            <person name="Rosa I.A."/>
            <person name="Tasca T."/>
            <person name="Bogo M.R."/>
            <person name="de Souza W."/>
        </authorList>
    </citation>
    <scope>NUCLEOTIDE SEQUENCE [LARGE SCALE GENOMIC DNA]</scope>
    <source>
        <strain evidence="5">K</strain>
    </source>
</reference>
<evidence type="ECO:0000313" key="5">
    <source>
        <dbReference type="EMBL" id="OHT05046.1"/>
    </source>
</evidence>
<dbReference type="InterPro" id="IPR051147">
    <property type="entry name" value="CFAP_domain-containing"/>
</dbReference>
<name>A0A1J4K5T9_9EUKA</name>